<keyword evidence="2" id="KW-0560">Oxidoreductase</keyword>
<dbReference type="EMBL" id="JABANE010000084">
    <property type="protein sequence ID" value="NME71036.1"/>
    <property type="molecule type" value="Genomic_DNA"/>
</dbReference>
<dbReference type="Proteomes" id="UP000576082">
    <property type="component" value="Unassembled WGS sequence"/>
</dbReference>
<gene>
    <name evidence="4" type="ORF">HHU12_23915</name>
</gene>
<dbReference type="InterPro" id="IPR051545">
    <property type="entry name" value="NAD(P)H_dehydrogenase_qn"/>
</dbReference>
<comment type="caution">
    <text evidence="4">The sequence shown here is derived from an EMBL/GenBank/DDBJ whole genome shotgun (WGS) entry which is preliminary data.</text>
</comment>
<comment type="similarity">
    <text evidence="1">Belongs to the NAD(P)H dehydrogenase (quinone) family.</text>
</comment>
<evidence type="ECO:0000256" key="1">
    <source>
        <dbReference type="ARBA" id="ARBA00006252"/>
    </source>
</evidence>
<dbReference type="PANTHER" id="PTHR10204:SF34">
    <property type="entry name" value="NAD(P)H DEHYDROGENASE [QUINONE] 1 ISOFORM 1"/>
    <property type="match status" value="1"/>
</dbReference>
<reference evidence="4 5" key="1">
    <citation type="submission" date="2020-04" db="EMBL/GenBank/DDBJ databases">
        <title>Flammeovirga sp. SR4, a novel species isolated from seawater.</title>
        <authorList>
            <person name="Wang X."/>
        </authorList>
    </citation>
    <scope>NUCLEOTIDE SEQUENCE [LARGE SCALE GENOMIC DNA]</scope>
    <source>
        <strain evidence="4 5">ATCC 23126</strain>
    </source>
</reference>
<dbReference type="InterPro" id="IPR003680">
    <property type="entry name" value="Flavodoxin_fold"/>
</dbReference>
<evidence type="ECO:0000259" key="3">
    <source>
        <dbReference type="Pfam" id="PF02525"/>
    </source>
</evidence>
<keyword evidence="5" id="KW-1185">Reference proteome</keyword>
<evidence type="ECO:0000313" key="5">
    <source>
        <dbReference type="Proteomes" id="UP000576082"/>
    </source>
</evidence>
<dbReference type="RefSeq" id="WP_169659259.1">
    <property type="nucleotide sequence ID" value="NZ_JABANE010000084.1"/>
</dbReference>
<dbReference type="AlphaFoldDB" id="A0A7X9XBR8"/>
<proteinExistence type="inferred from homology"/>
<dbReference type="InterPro" id="IPR029039">
    <property type="entry name" value="Flavoprotein-like_sf"/>
</dbReference>
<dbReference type="SUPFAM" id="SSF52218">
    <property type="entry name" value="Flavoproteins"/>
    <property type="match status" value="1"/>
</dbReference>
<evidence type="ECO:0000256" key="2">
    <source>
        <dbReference type="ARBA" id="ARBA00023002"/>
    </source>
</evidence>
<dbReference type="Pfam" id="PF02525">
    <property type="entry name" value="Flavodoxin_2"/>
    <property type="match status" value="1"/>
</dbReference>
<dbReference type="PANTHER" id="PTHR10204">
    <property type="entry name" value="NAD P H OXIDOREDUCTASE-RELATED"/>
    <property type="match status" value="1"/>
</dbReference>
<dbReference type="GO" id="GO:0003955">
    <property type="term" value="F:NAD(P)H dehydrogenase (quinone) activity"/>
    <property type="evidence" value="ECO:0007669"/>
    <property type="project" value="TreeGrafter"/>
</dbReference>
<feature type="domain" description="Flavodoxin-like fold" evidence="3">
    <location>
        <begin position="1"/>
        <end position="156"/>
    </location>
</feature>
<evidence type="ECO:0000313" key="4">
    <source>
        <dbReference type="EMBL" id="NME71036.1"/>
    </source>
</evidence>
<name>A0A7X9XBR8_9BACT</name>
<dbReference type="Gene3D" id="3.40.50.360">
    <property type="match status" value="1"/>
</dbReference>
<dbReference type="GO" id="GO:0005829">
    <property type="term" value="C:cytosol"/>
    <property type="evidence" value="ECO:0007669"/>
    <property type="project" value="TreeGrafter"/>
</dbReference>
<accession>A0A7X9XBR8</accession>
<organism evidence="4 5">
    <name type="scientific">Flammeovirga aprica JL-4</name>
    <dbReference type="NCBI Taxonomy" id="694437"/>
    <lineage>
        <taxon>Bacteria</taxon>
        <taxon>Pseudomonadati</taxon>
        <taxon>Bacteroidota</taxon>
        <taxon>Cytophagia</taxon>
        <taxon>Cytophagales</taxon>
        <taxon>Flammeovirgaceae</taxon>
        <taxon>Flammeovirga</taxon>
    </lineage>
</organism>
<protein>
    <submittedName>
        <fullName evidence="4">NAD(P)H-dependent oxidoreductase</fullName>
    </submittedName>
</protein>
<sequence>MNVLIIYAHPSQKSFTYQIFNRLLEGLKKAKHTIEISDLYQMNFQSNMSEEEYEREGLANTDLPIPDDVLKEHAKIEKADCIIFLYPLWWSDVPAILKGWFDRVYSVGYAYGYDKDGNKIQAMKQIPLGLSVCTAGHSNAYLHEIGIAQSMEKIMLDDRMGKKFTHKEFIILGGTTEIEKVKEQHLNRSYEMGLGLEEMLHQNGIKSKE</sequence>